<dbReference type="GO" id="GO:0016787">
    <property type="term" value="F:hydrolase activity"/>
    <property type="evidence" value="ECO:0007669"/>
    <property type="project" value="InterPro"/>
</dbReference>
<protein>
    <recommendedName>
        <fullName evidence="2">3-keto-alpha-glucoside-1,2-lyase/3-keto-2-hydroxy-glucal hydratase domain-containing protein</fullName>
    </recommendedName>
</protein>
<dbReference type="RefSeq" id="WP_092099786.1">
    <property type="nucleotide sequence ID" value="NZ_FOOT01000002.1"/>
</dbReference>
<evidence type="ECO:0000313" key="4">
    <source>
        <dbReference type="Proteomes" id="UP000198724"/>
    </source>
</evidence>
<dbReference type="PROSITE" id="PS51257">
    <property type="entry name" value="PROKAR_LIPOPROTEIN"/>
    <property type="match status" value="1"/>
</dbReference>
<evidence type="ECO:0000259" key="2">
    <source>
        <dbReference type="Pfam" id="PF06439"/>
    </source>
</evidence>
<dbReference type="Gene3D" id="2.60.120.560">
    <property type="entry name" value="Exo-inulinase, domain 1"/>
    <property type="match status" value="1"/>
</dbReference>
<dbReference type="AlphaFoldDB" id="A0A1I2RAG5"/>
<accession>A0A1I2RAG5</accession>
<proteinExistence type="predicted"/>
<dbReference type="STRING" id="1436961.SAMN05421739_102321"/>
<dbReference type="EMBL" id="FOOT01000002">
    <property type="protein sequence ID" value="SFG37450.1"/>
    <property type="molecule type" value="Genomic_DNA"/>
</dbReference>
<dbReference type="Proteomes" id="UP000198724">
    <property type="component" value="Unassembled WGS sequence"/>
</dbReference>
<gene>
    <name evidence="3" type="ORF">SAMN05421739_102321</name>
</gene>
<keyword evidence="4" id="KW-1185">Reference proteome</keyword>
<evidence type="ECO:0000313" key="3">
    <source>
        <dbReference type="EMBL" id="SFG37450.1"/>
    </source>
</evidence>
<reference evidence="4" key="1">
    <citation type="submission" date="2016-10" db="EMBL/GenBank/DDBJ databases">
        <authorList>
            <person name="Varghese N."/>
            <person name="Submissions S."/>
        </authorList>
    </citation>
    <scope>NUCLEOTIDE SEQUENCE [LARGE SCALE GENOMIC DNA]</scope>
    <source>
        <strain evidence="4">LP51</strain>
    </source>
</reference>
<keyword evidence="1" id="KW-0732">Signal</keyword>
<dbReference type="InterPro" id="IPR010496">
    <property type="entry name" value="AL/BT2_dom"/>
</dbReference>
<dbReference type="OrthoDB" id="9806233at2"/>
<feature type="chain" id="PRO_5011710256" description="3-keto-alpha-glucoside-1,2-lyase/3-keto-2-hydroxy-glucal hydratase domain-containing protein" evidence="1">
    <location>
        <begin position="22"/>
        <end position="251"/>
    </location>
</feature>
<feature type="domain" description="3-keto-alpha-glucoside-1,2-lyase/3-keto-2-hydroxy-glucal hydratase" evidence="2">
    <location>
        <begin position="44"/>
        <end position="249"/>
    </location>
</feature>
<feature type="signal peptide" evidence="1">
    <location>
        <begin position="1"/>
        <end position="21"/>
    </location>
</feature>
<name>A0A1I2RAG5_9BACT</name>
<sequence>MLKKYIAGLALLALAGCQSTDQETNTTTMADNEQNPTTAEAEGEWISLFDGETTKGWHTYGKNAVGKAWIVDDGALHLDASNKKDWQTSDGGDIVTEDEFGNFHLQLEWKVAENGNSGIIFYVNEDTSQYKYSWNTGLEMQVLDNNGHPDAKIKTHRAGDLYDLIASSPETVKPAGEWNQVEIISNNGNLVFHQNGEKVLETTLWDDNWRQMVAKSKFADMPNWGTFKSGKIALQDHGDNVWYRNIRIKRL</sequence>
<evidence type="ECO:0000256" key="1">
    <source>
        <dbReference type="SAM" id="SignalP"/>
    </source>
</evidence>
<dbReference type="Pfam" id="PF06439">
    <property type="entry name" value="3keto-disac_hyd"/>
    <property type="match status" value="1"/>
</dbReference>
<organism evidence="3 4">
    <name type="scientific">Pontibacter chinhatensis</name>
    <dbReference type="NCBI Taxonomy" id="1436961"/>
    <lineage>
        <taxon>Bacteria</taxon>
        <taxon>Pseudomonadati</taxon>
        <taxon>Bacteroidota</taxon>
        <taxon>Cytophagia</taxon>
        <taxon>Cytophagales</taxon>
        <taxon>Hymenobacteraceae</taxon>
        <taxon>Pontibacter</taxon>
    </lineage>
</organism>